<gene>
    <name evidence="10" type="ORF">D0433_14205</name>
</gene>
<comment type="caution">
    <text evidence="10">The sequence shown here is derived from an EMBL/GenBank/DDBJ whole genome shotgun (WGS) entry which is preliminary data.</text>
</comment>
<dbReference type="PANTHER" id="PTHR11941:SF54">
    <property type="entry name" value="ENOYL-COA HYDRATASE, MITOCHONDRIAL"/>
    <property type="match status" value="1"/>
</dbReference>
<dbReference type="FunFam" id="1.10.12.10:FF:000001">
    <property type="entry name" value="Probable enoyl-CoA hydratase, mitochondrial"/>
    <property type="match status" value="1"/>
</dbReference>
<dbReference type="InterPro" id="IPR029045">
    <property type="entry name" value="ClpP/crotonase-like_dom_sf"/>
</dbReference>
<proteinExistence type="inferred from homology"/>
<dbReference type="Proteomes" id="UP000266389">
    <property type="component" value="Unassembled WGS sequence"/>
</dbReference>
<dbReference type="AlphaFoldDB" id="A0A395LVY3"/>
<name>A0A395LVY3_9BACT</name>
<organism evidence="10 11">
    <name type="scientific">Candidatus Thermochlorobacter aerophilus</name>
    <dbReference type="NCBI Taxonomy" id="1868324"/>
    <lineage>
        <taxon>Bacteria</taxon>
        <taxon>Pseudomonadati</taxon>
        <taxon>Chlorobiota</taxon>
        <taxon>Chlorobiia</taxon>
        <taxon>Chlorobiales</taxon>
        <taxon>Candidatus Thermochlorobacteriaceae</taxon>
        <taxon>Candidatus Thermochlorobacter</taxon>
    </lineage>
</organism>
<reference evidence="10 11" key="1">
    <citation type="journal article" date="2011" name="ISME J.">
        <title>Community ecology of hot spring cyanobacterial mats: predominant populations and their functional potential.</title>
        <authorList>
            <person name="Klatt C.G."/>
            <person name="Wood J.M."/>
            <person name="Rusch D.B."/>
            <person name="Bateson M.M."/>
            <person name="Hamamura N."/>
            <person name="Heidelberg J.F."/>
            <person name="Grossman A.R."/>
            <person name="Bhaya D."/>
            <person name="Cohan F.M."/>
            <person name="Kuhl M."/>
            <person name="Bryant D.A."/>
            <person name="Ward D.M."/>
        </authorList>
    </citation>
    <scope>NUCLEOTIDE SEQUENCE [LARGE SCALE GENOMIC DNA]</scope>
    <source>
        <strain evidence="10">OS</strain>
    </source>
</reference>
<comment type="catalytic activity">
    <reaction evidence="7">
        <text>a (3S)-3-hydroxyacyl-CoA = a (2E)-enoyl-CoA + H2O</text>
        <dbReference type="Rhea" id="RHEA:16105"/>
        <dbReference type="ChEBI" id="CHEBI:15377"/>
        <dbReference type="ChEBI" id="CHEBI:57318"/>
        <dbReference type="ChEBI" id="CHEBI:58856"/>
        <dbReference type="EC" id="4.2.1.17"/>
    </reaction>
</comment>
<accession>A0A395LVY3</accession>
<dbReference type="PANTHER" id="PTHR11941">
    <property type="entry name" value="ENOYL-COA HYDRATASE-RELATED"/>
    <property type="match status" value="1"/>
</dbReference>
<dbReference type="SUPFAM" id="SSF52096">
    <property type="entry name" value="ClpP/crotonase"/>
    <property type="match status" value="1"/>
</dbReference>
<dbReference type="InterPro" id="IPR018376">
    <property type="entry name" value="Enoyl-CoA_hyd/isom_CS"/>
</dbReference>
<comment type="similarity">
    <text evidence="2 9">Belongs to the enoyl-CoA hydratase/isomerase family.</text>
</comment>
<sequence length="258" mass="28275">MTYNHIIVSKETESKIAVVQLNRPQVLNALNFELMNEMLHALQTLERDEEILAIVLTGNEKAFAAGADIKEFAARNSAQMLAENPLEKWQHIEKFPKPLIAAVSGYALGGGCELILMCDIVIASETAKLGLPEVNIGVMPGAGGTQRLTHLIGKFKAMELILTGRTIDAQEAFALGLVSKVVPAAEYLEEAKRVAREIASKSPIAVRAAKEAVLAALSGLEQGLAFERKSFYLLFDTEDKKEGMQAFLEKRKPQWKGR</sequence>
<evidence type="ECO:0000256" key="3">
    <source>
        <dbReference type="ARBA" id="ARBA00012076"/>
    </source>
</evidence>
<dbReference type="GO" id="GO:0018812">
    <property type="term" value="F:3-hydroxyacyl-CoA dehydratase activity"/>
    <property type="evidence" value="ECO:0007669"/>
    <property type="project" value="RHEA"/>
</dbReference>
<evidence type="ECO:0000256" key="6">
    <source>
        <dbReference type="ARBA" id="ARBA00023239"/>
    </source>
</evidence>
<keyword evidence="5" id="KW-0443">Lipid metabolism</keyword>
<dbReference type="InterPro" id="IPR001753">
    <property type="entry name" value="Enoyl-CoA_hydra/iso"/>
</dbReference>
<evidence type="ECO:0000256" key="4">
    <source>
        <dbReference type="ARBA" id="ARBA00022832"/>
    </source>
</evidence>
<dbReference type="EMBL" id="PHFL01000073">
    <property type="protein sequence ID" value="RFM22855.1"/>
    <property type="molecule type" value="Genomic_DNA"/>
</dbReference>
<evidence type="ECO:0000313" key="11">
    <source>
        <dbReference type="Proteomes" id="UP000266389"/>
    </source>
</evidence>
<protein>
    <recommendedName>
        <fullName evidence="3">enoyl-CoA hydratase</fullName>
        <ecNumber evidence="3">4.2.1.17</ecNumber>
    </recommendedName>
</protein>
<evidence type="ECO:0000256" key="5">
    <source>
        <dbReference type="ARBA" id="ARBA00023098"/>
    </source>
</evidence>
<evidence type="ECO:0000256" key="1">
    <source>
        <dbReference type="ARBA" id="ARBA00002994"/>
    </source>
</evidence>
<evidence type="ECO:0000313" key="10">
    <source>
        <dbReference type="EMBL" id="RFM22855.1"/>
    </source>
</evidence>
<dbReference type="CDD" id="cd06558">
    <property type="entry name" value="crotonase-like"/>
    <property type="match status" value="1"/>
</dbReference>
<dbReference type="FunFam" id="3.90.226.10:FF:000019">
    <property type="entry name" value="Enoyl-CoA hydratase, mitochondrial"/>
    <property type="match status" value="1"/>
</dbReference>
<comment type="catalytic activity">
    <reaction evidence="8">
        <text>a 4-saturated-(3S)-3-hydroxyacyl-CoA = a (3E)-enoyl-CoA + H2O</text>
        <dbReference type="Rhea" id="RHEA:20724"/>
        <dbReference type="ChEBI" id="CHEBI:15377"/>
        <dbReference type="ChEBI" id="CHEBI:58521"/>
        <dbReference type="ChEBI" id="CHEBI:137480"/>
        <dbReference type="EC" id="4.2.1.17"/>
    </reaction>
</comment>
<dbReference type="InterPro" id="IPR014748">
    <property type="entry name" value="Enoyl-CoA_hydra_C"/>
</dbReference>
<comment type="function">
    <text evidence="1">Could possibly oxidize fatty acids using specific components.</text>
</comment>
<dbReference type="GO" id="GO:0006635">
    <property type="term" value="P:fatty acid beta-oxidation"/>
    <property type="evidence" value="ECO:0007669"/>
    <property type="project" value="TreeGrafter"/>
</dbReference>
<evidence type="ECO:0000256" key="2">
    <source>
        <dbReference type="ARBA" id="ARBA00005254"/>
    </source>
</evidence>
<evidence type="ECO:0000256" key="8">
    <source>
        <dbReference type="ARBA" id="ARBA00023717"/>
    </source>
</evidence>
<dbReference type="Gene3D" id="3.90.226.10">
    <property type="entry name" value="2-enoyl-CoA Hydratase, Chain A, domain 1"/>
    <property type="match status" value="1"/>
</dbReference>
<evidence type="ECO:0000256" key="9">
    <source>
        <dbReference type="RuleBase" id="RU003707"/>
    </source>
</evidence>
<keyword evidence="6 10" id="KW-0456">Lyase</keyword>
<keyword evidence="4" id="KW-0276">Fatty acid metabolism</keyword>
<dbReference type="PROSITE" id="PS00166">
    <property type="entry name" value="ENOYL_COA_HYDRATASE"/>
    <property type="match status" value="1"/>
</dbReference>
<dbReference type="Gene3D" id="1.10.12.10">
    <property type="entry name" value="Lyase 2-enoyl-coa Hydratase, Chain A, domain 2"/>
    <property type="match status" value="1"/>
</dbReference>
<dbReference type="Pfam" id="PF00378">
    <property type="entry name" value="ECH_1"/>
    <property type="match status" value="1"/>
</dbReference>
<evidence type="ECO:0000256" key="7">
    <source>
        <dbReference type="ARBA" id="ARBA00023709"/>
    </source>
</evidence>
<dbReference type="EC" id="4.2.1.17" evidence="3"/>